<protein>
    <submittedName>
        <fullName evidence="8">Major facilitator superfamily protein</fullName>
    </submittedName>
</protein>
<dbReference type="FunCoup" id="A0A2J6TVB2">
    <property type="interactions" value="89"/>
</dbReference>
<dbReference type="Proteomes" id="UP000235371">
    <property type="component" value="Unassembled WGS sequence"/>
</dbReference>
<dbReference type="GO" id="GO:0005886">
    <property type="term" value="C:plasma membrane"/>
    <property type="evidence" value="ECO:0007669"/>
    <property type="project" value="TreeGrafter"/>
</dbReference>
<dbReference type="Gene3D" id="1.20.1250.20">
    <property type="entry name" value="MFS general substrate transporter like domains"/>
    <property type="match status" value="1"/>
</dbReference>
<evidence type="ECO:0000256" key="4">
    <source>
        <dbReference type="ARBA" id="ARBA00023136"/>
    </source>
</evidence>
<feature type="transmembrane region" description="Helical" evidence="6">
    <location>
        <begin position="530"/>
        <end position="550"/>
    </location>
</feature>
<dbReference type="PANTHER" id="PTHR23501">
    <property type="entry name" value="MAJOR FACILITATOR SUPERFAMILY"/>
    <property type="match status" value="1"/>
</dbReference>
<dbReference type="SUPFAM" id="SSF103473">
    <property type="entry name" value="MFS general substrate transporter"/>
    <property type="match status" value="1"/>
</dbReference>
<dbReference type="PANTHER" id="PTHR23501:SF201">
    <property type="entry name" value="MFS AFLATOXIN EFFLUX PUMP"/>
    <property type="match status" value="1"/>
</dbReference>
<feature type="transmembrane region" description="Helical" evidence="6">
    <location>
        <begin position="260"/>
        <end position="279"/>
    </location>
</feature>
<feature type="region of interest" description="Disordered" evidence="5">
    <location>
        <begin position="1"/>
        <end position="22"/>
    </location>
</feature>
<feature type="transmembrane region" description="Helical" evidence="6">
    <location>
        <begin position="421"/>
        <end position="441"/>
    </location>
</feature>
<dbReference type="GeneID" id="36581752"/>
<reference evidence="8 9" key="1">
    <citation type="submission" date="2016-04" db="EMBL/GenBank/DDBJ databases">
        <title>A degradative enzymes factory behind the ericoid mycorrhizal symbiosis.</title>
        <authorList>
            <consortium name="DOE Joint Genome Institute"/>
            <person name="Martino E."/>
            <person name="Morin E."/>
            <person name="Grelet G."/>
            <person name="Kuo A."/>
            <person name="Kohler A."/>
            <person name="Daghino S."/>
            <person name="Barry K."/>
            <person name="Choi C."/>
            <person name="Cichocki N."/>
            <person name="Clum A."/>
            <person name="Copeland A."/>
            <person name="Hainaut M."/>
            <person name="Haridas S."/>
            <person name="Labutti K."/>
            <person name="Lindquist E."/>
            <person name="Lipzen A."/>
            <person name="Khouja H.-R."/>
            <person name="Murat C."/>
            <person name="Ohm R."/>
            <person name="Olson A."/>
            <person name="Spatafora J."/>
            <person name="Veneault-Fourrey C."/>
            <person name="Henrissat B."/>
            <person name="Grigoriev I."/>
            <person name="Martin F."/>
            <person name="Perotto S."/>
        </authorList>
    </citation>
    <scope>NUCLEOTIDE SEQUENCE [LARGE SCALE GENOMIC DNA]</scope>
    <source>
        <strain evidence="8 9">E</strain>
    </source>
</reference>
<dbReference type="CDD" id="cd17502">
    <property type="entry name" value="MFS_Azr1_MDR_like"/>
    <property type="match status" value="1"/>
</dbReference>
<feature type="transmembrane region" description="Helical" evidence="6">
    <location>
        <begin position="94"/>
        <end position="111"/>
    </location>
</feature>
<dbReference type="GO" id="GO:0022857">
    <property type="term" value="F:transmembrane transporter activity"/>
    <property type="evidence" value="ECO:0007669"/>
    <property type="project" value="InterPro"/>
</dbReference>
<dbReference type="OrthoDB" id="10021397at2759"/>
<dbReference type="InterPro" id="IPR011701">
    <property type="entry name" value="MFS"/>
</dbReference>
<feature type="transmembrane region" description="Helical" evidence="6">
    <location>
        <begin position="396"/>
        <end position="414"/>
    </location>
</feature>
<evidence type="ECO:0000256" key="1">
    <source>
        <dbReference type="ARBA" id="ARBA00004141"/>
    </source>
</evidence>
<evidence type="ECO:0000313" key="8">
    <source>
        <dbReference type="EMBL" id="PMD66956.1"/>
    </source>
</evidence>
<keyword evidence="3 6" id="KW-1133">Transmembrane helix</keyword>
<keyword evidence="4 6" id="KW-0472">Membrane</keyword>
<feature type="transmembrane region" description="Helical" evidence="6">
    <location>
        <begin position="153"/>
        <end position="175"/>
    </location>
</feature>
<dbReference type="AlphaFoldDB" id="A0A2J6TVB2"/>
<dbReference type="EMBL" id="KZ613740">
    <property type="protein sequence ID" value="PMD66956.1"/>
    <property type="molecule type" value="Genomic_DNA"/>
</dbReference>
<sequence>MVQQSTSDDTAENGDLIQQPTQDVERAITNEKAGQVPLSAAAEDDEGKLYPPARKVIVVMVALYLSLFLVSLDRTIIATAVPQITNVFHSIDDIGWYASAYMITGCAFQLLYGRIYTFYSPKWVFLTSVSIFELGSLICGISKNSLTFIVGRAIAGLSSAGIFSGSIVLTVHIIPLRKRPVYQSLMGVVFLASSIVGPVIGGAFTTHLSWRWCFYINLPIGGVILLLSFWLLPSDNNRTKEEIEAAKLSMRKKLERLDPIGTLFFLPGIVCLLLALQLGGSTYAWNDVPIIVLWVVFGLLMIAFAGVQARGGPFYNLPLPPRILRYRSVTASTWFAFCISGSMTVIIYFLPVWFQAIERVSAIESGIRILPLIIALLVASIIAGGTVSALGYYTPMLIGCSIIISAGAGMMTTFKVDTGKAIWIGYQVIFGFGIGLGQQQAGLAAQTVLPTVDVPVGVSLKFFGQSLGGGISVSVAQNVLSTKLVSGLAGLPNLDPRVIVNLGATELRDYVGLEHLGEVLRVYNHALDEVFMVAAIVAAMSILGAVLTEWKSVKGKNLKGVL</sequence>
<feature type="transmembrane region" description="Helical" evidence="6">
    <location>
        <begin position="123"/>
        <end position="141"/>
    </location>
</feature>
<dbReference type="InterPro" id="IPR020846">
    <property type="entry name" value="MFS_dom"/>
</dbReference>
<proteinExistence type="predicted"/>
<feature type="transmembrane region" description="Helical" evidence="6">
    <location>
        <begin position="56"/>
        <end position="73"/>
    </location>
</feature>
<organism evidence="8 9">
    <name type="scientific">Hyaloscypha bicolor E</name>
    <dbReference type="NCBI Taxonomy" id="1095630"/>
    <lineage>
        <taxon>Eukaryota</taxon>
        <taxon>Fungi</taxon>
        <taxon>Dikarya</taxon>
        <taxon>Ascomycota</taxon>
        <taxon>Pezizomycotina</taxon>
        <taxon>Leotiomycetes</taxon>
        <taxon>Helotiales</taxon>
        <taxon>Hyaloscyphaceae</taxon>
        <taxon>Hyaloscypha</taxon>
        <taxon>Hyaloscypha bicolor</taxon>
    </lineage>
</organism>
<name>A0A2J6TVB2_9HELO</name>
<evidence type="ECO:0000256" key="5">
    <source>
        <dbReference type="SAM" id="MobiDB-lite"/>
    </source>
</evidence>
<dbReference type="Pfam" id="PF07690">
    <property type="entry name" value="MFS_1"/>
    <property type="match status" value="1"/>
</dbReference>
<dbReference type="FunFam" id="1.20.1720.10:FF:000012">
    <property type="entry name" value="MFS toxin efflux pump (AflT)"/>
    <property type="match status" value="1"/>
</dbReference>
<evidence type="ECO:0000256" key="2">
    <source>
        <dbReference type="ARBA" id="ARBA00022692"/>
    </source>
</evidence>
<accession>A0A2J6TVB2</accession>
<evidence type="ECO:0000256" key="3">
    <source>
        <dbReference type="ARBA" id="ARBA00022989"/>
    </source>
</evidence>
<evidence type="ECO:0000313" key="9">
    <source>
        <dbReference type="Proteomes" id="UP000235371"/>
    </source>
</evidence>
<feature type="transmembrane region" description="Helical" evidence="6">
    <location>
        <begin position="331"/>
        <end position="357"/>
    </location>
</feature>
<dbReference type="InterPro" id="IPR036259">
    <property type="entry name" value="MFS_trans_sf"/>
</dbReference>
<dbReference type="FunFam" id="1.20.1250.20:FF:000196">
    <property type="entry name" value="MFS toxin efflux pump (AflT)"/>
    <property type="match status" value="1"/>
</dbReference>
<keyword evidence="9" id="KW-1185">Reference proteome</keyword>
<gene>
    <name evidence="8" type="ORF">K444DRAFT_516283</name>
</gene>
<evidence type="ECO:0000256" key="6">
    <source>
        <dbReference type="SAM" id="Phobius"/>
    </source>
</evidence>
<keyword evidence="2 6" id="KW-0812">Transmembrane</keyword>
<feature type="transmembrane region" description="Helical" evidence="6">
    <location>
        <begin position="291"/>
        <end position="311"/>
    </location>
</feature>
<comment type="subcellular location">
    <subcellularLocation>
        <location evidence="1">Membrane</location>
        <topology evidence="1">Multi-pass membrane protein</topology>
    </subcellularLocation>
</comment>
<feature type="transmembrane region" description="Helical" evidence="6">
    <location>
        <begin position="212"/>
        <end position="232"/>
    </location>
</feature>
<feature type="domain" description="Major facilitator superfamily (MFS) profile" evidence="7">
    <location>
        <begin position="59"/>
        <end position="553"/>
    </location>
</feature>
<feature type="transmembrane region" description="Helical" evidence="6">
    <location>
        <begin position="181"/>
        <end position="200"/>
    </location>
</feature>
<feature type="transmembrane region" description="Helical" evidence="6">
    <location>
        <begin position="369"/>
        <end position="390"/>
    </location>
</feature>
<dbReference type="PROSITE" id="PS50850">
    <property type="entry name" value="MFS"/>
    <property type="match status" value="1"/>
</dbReference>
<dbReference type="RefSeq" id="XP_024743860.1">
    <property type="nucleotide sequence ID" value="XM_024873672.1"/>
</dbReference>
<dbReference type="InParanoid" id="A0A2J6TVB2"/>
<evidence type="ECO:0000259" key="7">
    <source>
        <dbReference type="PROSITE" id="PS50850"/>
    </source>
</evidence>